<protein>
    <submittedName>
        <fullName evidence="1">Uncharacterized protein</fullName>
    </submittedName>
</protein>
<keyword evidence="2" id="KW-1185">Reference proteome</keyword>
<dbReference type="Gene3D" id="3.10.20.310">
    <property type="entry name" value="membrane protein fhac"/>
    <property type="match status" value="1"/>
</dbReference>
<evidence type="ECO:0000313" key="1">
    <source>
        <dbReference type="EMBL" id="MBC5844917.1"/>
    </source>
</evidence>
<evidence type="ECO:0000313" key="2">
    <source>
        <dbReference type="Proteomes" id="UP000641454"/>
    </source>
</evidence>
<dbReference type="EMBL" id="JACRUL010000024">
    <property type="protein sequence ID" value="MBC5844917.1"/>
    <property type="molecule type" value="Genomic_DNA"/>
</dbReference>
<sequence>MGTKHRMVLFFLLVISYQNSFSQIKKTEKDSAAMYTKIQTYSKKHPITKLLHRVIFRPSKVRSTKTEPIQKHLEGIDGKIIRTIKIVTLDPFGYSDKDTLQTPSKWSERAGNTLHLKTKEFAVKNALLFKKNKPYDAFEIQESERILRAQRFVNRVNITERLVGKGNDSVDVYVRVLDSWSSVPKFEITESRVAAGLNENNFLGSGHRLDYRFTNRFSDGKNANELAYTVPNFKNTFIKTRLNYQIDLDNNYSKKIEIERPFYSPLTKWAGGIALEQLFRRDTIQGLDLLYAKQNFKYSSHDFWLGKAMNISKDDTINNKTTNLVLTTGFTARNYIESPTVAYDPLHYYSNEKTILLGIGINNREFVEDQYIFKNGIIEDVPVGQIFGITTGYQYKNKDWRAYLGGQISFGNYYKWGFLSTNLELGTFFNQSKTEQTAISFQANYFTHLMRIGNWKIRQFIKPQLLVGINRMNTTADQLTINENFGLPGFNSPIYGTNKMILTLQTQSYAPKDIGGFRINPYLNYTIAILGNSLSSTQKNKGYSKISAGVIISNDFLVFSAFQFSISYYPTIPFEGDNVFRTNAFQTTDFGFQNFELAKPKTVSFK</sequence>
<accession>A0A923SFR6</accession>
<dbReference type="AlphaFoldDB" id="A0A923SFR6"/>
<comment type="caution">
    <text evidence="1">The sequence shown here is derived from an EMBL/GenBank/DDBJ whole genome shotgun (WGS) entry which is preliminary data.</text>
</comment>
<organism evidence="1 2">
    <name type="scientific">Flavobacterium muglaense</name>
    <dbReference type="NCBI Taxonomy" id="2764716"/>
    <lineage>
        <taxon>Bacteria</taxon>
        <taxon>Pseudomonadati</taxon>
        <taxon>Bacteroidota</taxon>
        <taxon>Flavobacteriia</taxon>
        <taxon>Flavobacteriales</taxon>
        <taxon>Flavobacteriaceae</taxon>
        <taxon>Flavobacterium</taxon>
    </lineage>
</organism>
<proteinExistence type="predicted"/>
<name>A0A923SFR6_9FLAO</name>
<reference evidence="1 2" key="1">
    <citation type="submission" date="2020-08" db="EMBL/GenBank/DDBJ databases">
        <title>Description of novel Flavobacterium F-392 isolate.</title>
        <authorList>
            <person name="Saticioglu I.B."/>
            <person name="Duman M."/>
            <person name="Altun S."/>
        </authorList>
    </citation>
    <scope>NUCLEOTIDE SEQUENCE [LARGE SCALE GENOMIC DNA]</scope>
    <source>
        <strain evidence="1 2">F-392</strain>
    </source>
</reference>
<dbReference type="Proteomes" id="UP000641454">
    <property type="component" value="Unassembled WGS sequence"/>
</dbReference>
<gene>
    <name evidence="1" type="ORF">H8R25_10755</name>
</gene>